<evidence type="ECO:0000313" key="3">
    <source>
        <dbReference type="Ensembl" id="ENSTNIP00000018212.1"/>
    </source>
</evidence>
<evidence type="ECO:0000313" key="4">
    <source>
        <dbReference type="Proteomes" id="UP000007303"/>
    </source>
</evidence>
<dbReference type="InterPro" id="IPR050548">
    <property type="entry name" value="PcG_chromatin_remod_factors"/>
</dbReference>
<dbReference type="PANTHER" id="PTHR12247">
    <property type="entry name" value="POLYCOMB GROUP PROTEIN"/>
    <property type="match status" value="1"/>
</dbReference>
<dbReference type="InterPro" id="IPR013761">
    <property type="entry name" value="SAM/pointed_sf"/>
</dbReference>
<reference evidence="3" key="3">
    <citation type="submission" date="2025-09" db="UniProtKB">
        <authorList>
            <consortium name="Ensembl"/>
        </authorList>
    </citation>
    <scope>IDENTIFICATION</scope>
</reference>
<dbReference type="GO" id="GO:0045892">
    <property type="term" value="P:negative regulation of DNA-templated transcription"/>
    <property type="evidence" value="ECO:0007669"/>
    <property type="project" value="TreeGrafter"/>
</dbReference>
<dbReference type="SUPFAM" id="SSF47769">
    <property type="entry name" value="SAM/Pointed domain"/>
    <property type="match status" value="1"/>
</dbReference>
<dbReference type="Gene3D" id="1.10.150.50">
    <property type="entry name" value="Transcription Factor, Ets-1"/>
    <property type="match status" value="1"/>
</dbReference>
<dbReference type="HOGENOM" id="CLU_023292_1_0_1"/>
<feature type="region of interest" description="Disordered" evidence="1">
    <location>
        <begin position="129"/>
        <end position="152"/>
    </location>
</feature>
<dbReference type="STRING" id="99883.ENSTNIP00000018212"/>
<feature type="compositionally biased region" description="Acidic residues" evidence="1">
    <location>
        <begin position="346"/>
        <end position="358"/>
    </location>
</feature>
<evidence type="ECO:0000256" key="1">
    <source>
        <dbReference type="SAM" id="MobiDB-lite"/>
    </source>
</evidence>
<dbReference type="Ensembl" id="ENSTNIT00000018437.1">
    <property type="protein sequence ID" value="ENSTNIP00000018212.1"/>
    <property type="gene ID" value="ENSTNIG00000015157.1"/>
</dbReference>
<proteinExistence type="predicted"/>
<dbReference type="GO" id="GO:0042393">
    <property type="term" value="F:histone binding"/>
    <property type="evidence" value="ECO:0007669"/>
    <property type="project" value="TreeGrafter"/>
</dbReference>
<dbReference type="FunCoup" id="H3DCG9">
    <property type="interactions" value="1092"/>
</dbReference>
<dbReference type="PROSITE" id="PS50105">
    <property type="entry name" value="SAM_DOMAIN"/>
    <property type="match status" value="1"/>
</dbReference>
<feature type="domain" description="SAM" evidence="2">
    <location>
        <begin position="415"/>
        <end position="461"/>
    </location>
</feature>
<feature type="region of interest" description="Disordered" evidence="1">
    <location>
        <begin position="290"/>
        <end position="375"/>
    </location>
</feature>
<protein>
    <submittedName>
        <fullName evidence="3">Sterile alpha motif domain containing 11</fullName>
    </submittedName>
</protein>
<dbReference type="AlphaFoldDB" id="H3DCG9"/>
<reference evidence="3" key="2">
    <citation type="submission" date="2025-08" db="UniProtKB">
        <authorList>
            <consortium name="Ensembl"/>
        </authorList>
    </citation>
    <scope>IDENTIFICATION</scope>
</reference>
<dbReference type="CDD" id="cd09579">
    <property type="entry name" value="SAM_Samd7_11"/>
    <property type="match status" value="1"/>
</dbReference>
<organism evidence="3 4">
    <name type="scientific">Tetraodon nigroviridis</name>
    <name type="common">Spotted green pufferfish</name>
    <name type="synonym">Chelonodon nigroviridis</name>
    <dbReference type="NCBI Taxonomy" id="99883"/>
    <lineage>
        <taxon>Eukaryota</taxon>
        <taxon>Metazoa</taxon>
        <taxon>Chordata</taxon>
        <taxon>Craniata</taxon>
        <taxon>Vertebrata</taxon>
        <taxon>Euteleostomi</taxon>
        <taxon>Actinopterygii</taxon>
        <taxon>Neopterygii</taxon>
        <taxon>Teleostei</taxon>
        <taxon>Neoteleostei</taxon>
        <taxon>Acanthomorphata</taxon>
        <taxon>Eupercaria</taxon>
        <taxon>Tetraodontiformes</taxon>
        <taxon>Tetradontoidea</taxon>
        <taxon>Tetraodontidae</taxon>
        <taxon>Tetraodon</taxon>
    </lineage>
</organism>
<keyword evidence="4" id="KW-1185">Reference proteome</keyword>
<feature type="compositionally biased region" description="Basic and acidic residues" evidence="1">
    <location>
        <begin position="328"/>
        <end position="345"/>
    </location>
</feature>
<feature type="compositionally biased region" description="Polar residues" evidence="1">
    <location>
        <begin position="47"/>
        <end position="56"/>
    </location>
</feature>
<dbReference type="OMA" id="ACAMQSV"/>
<reference evidence="4" key="1">
    <citation type="journal article" date="2004" name="Nature">
        <title>Genome duplication in the teleost fish Tetraodon nigroviridis reveals the early vertebrate proto-karyotype.</title>
        <authorList>
            <person name="Jaillon O."/>
            <person name="Aury J.-M."/>
            <person name="Brunet F."/>
            <person name="Petit J.-L."/>
            <person name="Stange-Thomann N."/>
            <person name="Mauceli E."/>
            <person name="Bouneau L."/>
            <person name="Fischer C."/>
            <person name="Ozouf-Costaz C."/>
            <person name="Bernot A."/>
            <person name="Nicaud S."/>
            <person name="Jaffe D."/>
            <person name="Fisher S."/>
            <person name="Lutfalla G."/>
            <person name="Dossat C."/>
            <person name="Segurens B."/>
            <person name="Dasilva C."/>
            <person name="Salanoubat M."/>
            <person name="Levy M."/>
            <person name="Boudet N."/>
            <person name="Castellano S."/>
            <person name="Anthouard V."/>
            <person name="Jubin C."/>
            <person name="Castelli V."/>
            <person name="Katinka M."/>
            <person name="Vacherie B."/>
            <person name="Biemont C."/>
            <person name="Skalli Z."/>
            <person name="Cattolico L."/>
            <person name="Poulain J."/>
            <person name="De Berardinis V."/>
            <person name="Cruaud C."/>
            <person name="Duprat S."/>
            <person name="Brottier P."/>
            <person name="Coutanceau J.-P."/>
            <person name="Gouzy J."/>
            <person name="Parra G."/>
            <person name="Lardier G."/>
            <person name="Chapple C."/>
            <person name="McKernan K.J."/>
            <person name="McEwan P."/>
            <person name="Bosak S."/>
            <person name="Kellis M."/>
            <person name="Volff J.-N."/>
            <person name="Guigo R."/>
            <person name="Zody M.C."/>
            <person name="Mesirov J."/>
            <person name="Lindblad-Toh K."/>
            <person name="Birren B."/>
            <person name="Nusbaum C."/>
            <person name="Kahn D."/>
            <person name="Robinson-Rechavi M."/>
            <person name="Laudet V."/>
            <person name="Schachter V."/>
            <person name="Quetier F."/>
            <person name="Saurin W."/>
            <person name="Scarpelli C."/>
            <person name="Wincker P."/>
            <person name="Lander E.S."/>
            <person name="Weissenbach J."/>
            <person name="Roest Crollius H."/>
        </authorList>
    </citation>
    <scope>NUCLEOTIDE SEQUENCE [LARGE SCALE GENOMIC DNA]</scope>
</reference>
<dbReference type="GO" id="GO:0005634">
    <property type="term" value="C:nucleus"/>
    <property type="evidence" value="ECO:0007669"/>
    <property type="project" value="TreeGrafter"/>
</dbReference>
<dbReference type="GO" id="GO:0003682">
    <property type="term" value="F:chromatin binding"/>
    <property type="evidence" value="ECO:0007669"/>
    <property type="project" value="TreeGrafter"/>
</dbReference>
<name>H3DCG9_TETNG</name>
<dbReference type="SMART" id="SM00454">
    <property type="entry name" value="SAM"/>
    <property type="match status" value="1"/>
</dbReference>
<accession>H3DCG9</accession>
<sequence>MIRHPRRCSPSTPLLTQPADDLLGKRRSFSPSGSSECPSDSKKSRSVSPKESSQSPVVEAGGSHGHMSPEEHYRRMMSALSEQGTYEEQQQRLYQLASSMGLPGHGNCWRARQEALAAAVRNPAALEAHLPSAGSSSSSSQRRKQGLPQHRDAHYAERELSHPPPLLSPTTTPHIALGPHLRPPFLGMPSALCQTPGYSFLQPAQAEILARQQELLRKQNLARFTAEALLRQKELESLHQRLPPNHPALRSLHDIPEGHPLREELMRRSNAMLVLQHGAAAPLLTLNQQQQPGAPATPKDTEAQGSSTGLDAVSRKNSCRGRNTQLRAGEHAEKAEDKERERDQEAQDEEMKDSDSETDISSGTESPGRQLFTPGSLPFGFPFANPYFHTGSMGGLFTDGEESATANPAEDISKWSVEDVCGFISSLAGCAEYTQVFREQAIDGETLPLLSEKHLLNTMGLKLGPALKIRSQVARRVGRLFYMTGFPLAFPFPPSAV</sequence>
<dbReference type="Proteomes" id="UP000007303">
    <property type="component" value="Unassembled WGS sequence"/>
</dbReference>
<feature type="region of interest" description="Disordered" evidence="1">
    <location>
        <begin position="1"/>
        <end position="69"/>
    </location>
</feature>
<feature type="compositionally biased region" description="Low complexity" evidence="1">
    <location>
        <begin position="29"/>
        <end position="38"/>
    </location>
</feature>
<dbReference type="InterPro" id="IPR001660">
    <property type="entry name" value="SAM"/>
</dbReference>
<evidence type="ECO:0000259" key="2">
    <source>
        <dbReference type="PROSITE" id="PS50105"/>
    </source>
</evidence>
<dbReference type="InParanoid" id="H3DCG9"/>
<dbReference type="GeneTree" id="ENSGT00940000160830"/>
<dbReference type="Pfam" id="PF00536">
    <property type="entry name" value="SAM_1"/>
    <property type="match status" value="1"/>
</dbReference>
<dbReference type="PANTHER" id="PTHR12247:SF67">
    <property type="entry name" value="STERILE ALPHA MOTIF DOMAIN-CONTAINING PROTEIN 11"/>
    <property type="match status" value="1"/>
</dbReference>